<dbReference type="AlphaFoldDB" id="A0A024EJ26"/>
<proteinExistence type="predicted"/>
<dbReference type="HOGENOM" id="CLU_3028969_0_0_6"/>
<evidence type="ECO:0000313" key="2">
    <source>
        <dbReference type="Proteomes" id="UP000026913"/>
    </source>
</evidence>
<protein>
    <submittedName>
        <fullName evidence="1">Uncharacterized protein</fullName>
    </submittedName>
</protein>
<gene>
    <name evidence="1" type="ORF">OU5_5713</name>
</gene>
<reference evidence="1 2" key="1">
    <citation type="journal article" date="2012" name="J. Bacteriol.">
        <title>Genome sequence of cold-adapted Pseudomonas mandelii strain JR-1.</title>
        <authorList>
            <person name="Jang S.H."/>
            <person name="Kim J."/>
            <person name="Kim J."/>
            <person name="Hong S."/>
            <person name="Lee C."/>
        </authorList>
    </citation>
    <scope>NUCLEOTIDE SEQUENCE [LARGE SCALE GENOMIC DNA]</scope>
    <source>
        <strain evidence="1 2">JR-1</strain>
    </source>
</reference>
<evidence type="ECO:0000313" key="1">
    <source>
        <dbReference type="EMBL" id="AHZ72792.1"/>
    </source>
</evidence>
<dbReference type="KEGG" id="pman:OU5_5713"/>
<name>A0A024EJ26_9PSED</name>
<organism evidence="1 2">
    <name type="scientific">Pseudomonas mandelii JR-1</name>
    <dbReference type="NCBI Taxonomy" id="1147786"/>
    <lineage>
        <taxon>Bacteria</taxon>
        <taxon>Pseudomonadati</taxon>
        <taxon>Pseudomonadota</taxon>
        <taxon>Gammaproteobacteria</taxon>
        <taxon>Pseudomonadales</taxon>
        <taxon>Pseudomonadaceae</taxon>
        <taxon>Pseudomonas</taxon>
    </lineage>
</organism>
<dbReference type="Proteomes" id="UP000026913">
    <property type="component" value="Chromosome"/>
</dbReference>
<dbReference type="EMBL" id="CP005960">
    <property type="protein sequence ID" value="AHZ72792.1"/>
    <property type="molecule type" value="Genomic_DNA"/>
</dbReference>
<accession>A0A024EJ26</accession>
<sequence>MVAAIPVDRDSHPGGAPESVFQHHILEKFFCVQLIEVKPGQRTADTIKPDLNAKD</sequence>